<dbReference type="InterPro" id="IPR044516">
    <property type="entry name" value="UXS-like"/>
</dbReference>
<keyword evidence="15" id="KW-0456">Lyase</keyword>
<evidence type="ECO:0000256" key="16">
    <source>
        <dbReference type="ARBA" id="ARBA00031585"/>
    </source>
</evidence>
<dbReference type="eggNOG" id="KOG1429">
    <property type="taxonomic scope" value="Eukaryota"/>
</dbReference>
<dbReference type="OMA" id="EVFRLWC"/>
<evidence type="ECO:0000256" key="5">
    <source>
        <dbReference type="ARBA" id="ARBA00012290"/>
    </source>
</evidence>
<dbReference type="PANTHER" id="PTHR43078">
    <property type="entry name" value="UDP-GLUCURONIC ACID DECARBOXYLASE-RELATED"/>
    <property type="match status" value="1"/>
</dbReference>
<evidence type="ECO:0000259" key="18">
    <source>
        <dbReference type="Pfam" id="PF16363"/>
    </source>
</evidence>
<comment type="cofactor">
    <cofactor evidence="1">
        <name>NAD(+)</name>
        <dbReference type="ChEBI" id="CHEBI:57540"/>
    </cofactor>
</comment>
<accession>M7TC45</accession>
<comment type="pathway">
    <text evidence="3">Nucleotide-sugar biosynthesis; UDP-alpha-D-xylose biosynthesis; UDP-alpha-D-xylose from UDP-alpha-D-glucuronate: step 1/1.</text>
</comment>
<evidence type="ECO:0000256" key="11">
    <source>
        <dbReference type="ARBA" id="ARBA00023027"/>
    </source>
</evidence>
<dbReference type="EMBL" id="KB707108">
    <property type="protein sequence ID" value="EMR64230.1"/>
    <property type="molecule type" value="Genomic_DNA"/>
</dbReference>
<keyword evidence="11" id="KW-0520">NAD</keyword>
<dbReference type="Proteomes" id="UP000012174">
    <property type="component" value="Unassembled WGS sequence"/>
</dbReference>
<evidence type="ECO:0000256" key="12">
    <source>
        <dbReference type="ARBA" id="ARBA00023034"/>
    </source>
</evidence>
<feature type="domain" description="NAD(P)-binding" evidence="18">
    <location>
        <begin position="5"/>
        <end position="308"/>
    </location>
</feature>
<reference evidence="20" key="1">
    <citation type="journal article" date="2013" name="Genome Announc.">
        <title>Draft genome sequence of the grapevine dieback fungus Eutypa lata UCR-EL1.</title>
        <authorList>
            <person name="Blanco-Ulate B."/>
            <person name="Rolshausen P.E."/>
            <person name="Cantu D."/>
        </authorList>
    </citation>
    <scope>NUCLEOTIDE SEQUENCE [LARGE SCALE GENOMIC DNA]</scope>
    <source>
        <strain evidence="20">UCR-EL1</strain>
    </source>
</reference>
<dbReference type="KEGG" id="ela:UCREL1_8810"/>
<name>M7TC45_EUTLA</name>
<gene>
    <name evidence="19" type="ORF">UCREL1_8810</name>
</gene>
<evidence type="ECO:0000256" key="14">
    <source>
        <dbReference type="ARBA" id="ARBA00023180"/>
    </source>
</evidence>
<evidence type="ECO:0000256" key="2">
    <source>
        <dbReference type="ARBA" id="ARBA00004447"/>
    </source>
</evidence>
<dbReference type="Gene3D" id="3.40.50.720">
    <property type="entry name" value="NAD(P)-binding Rossmann-like Domain"/>
    <property type="match status" value="1"/>
</dbReference>
<evidence type="ECO:0000256" key="10">
    <source>
        <dbReference type="ARBA" id="ARBA00022989"/>
    </source>
</evidence>
<dbReference type="InterPro" id="IPR016040">
    <property type="entry name" value="NAD(P)-bd_dom"/>
</dbReference>
<dbReference type="UniPathway" id="UPA00796">
    <property type="reaction ID" value="UER00771"/>
</dbReference>
<comment type="similarity">
    <text evidence="4">Belongs to the NAD(P)-dependent epimerase/dehydratase family. UDP-glucuronic acid decarboxylase subfamily.</text>
</comment>
<dbReference type="GO" id="GO:0032580">
    <property type="term" value="C:Golgi cisterna membrane"/>
    <property type="evidence" value="ECO:0007669"/>
    <property type="project" value="UniProtKB-SubCell"/>
</dbReference>
<evidence type="ECO:0000313" key="20">
    <source>
        <dbReference type="Proteomes" id="UP000012174"/>
    </source>
</evidence>
<dbReference type="GO" id="GO:0048040">
    <property type="term" value="F:UDP-glucuronate decarboxylase activity"/>
    <property type="evidence" value="ECO:0007669"/>
    <property type="project" value="UniProtKB-EC"/>
</dbReference>
<organism evidence="19 20">
    <name type="scientific">Eutypa lata (strain UCR-EL1)</name>
    <name type="common">Grapevine dieback disease fungus</name>
    <name type="synonym">Eutypa armeniacae</name>
    <dbReference type="NCBI Taxonomy" id="1287681"/>
    <lineage>
        <taxon>Eukaryota</taxon>
        <taxon>Fungi</taxon>
        <taxon>Dikarya</taxon>
        <taxon>Ascomycota</taxon>
        <taxon>Pezizomycotina</taxon>
        <taxon>Sordariomycetes</taxon>
        <taxon>Xylariomycetidae</taxon>
        <taxon>Xylariales</taxon>
        <taxon>Diatrypaceae</taxon>
        <taxon>Eutypa</taxon>
    </lineage>
</organism>
<dbReference type="FunFam" id="3.40.50.720:FF:000065">
    <property type="entry name" value="UDP-glucuronic acid decarboxylase 1"/>
    <property type="match status" value="1"/>
</dbReference>
<evidence type="ECO:0000256" key="9">
    <source>
        <dbReference type="ARBA" id="ARBA00022968"/>
    </source>
</evidence>
<dbReference type="SUPFAM" id="SSF51735">
    <property type="entry name" value="NAD(P)-binding Rossmann-fold domains"/>
    <property type="match status" value="1"/>
</dbReference>
<keyword evidence="14" id="KW-0325">Glycoprotein</keyword>
<dbReference type="GO" id="GO:0033320">
    <property type="term" value="P:UDP-D-xylose biosynthetic process"/>
    <property type="evidence" value="ECO:0007669"/>
    <property type="project" value="UniProtKB-UniPathway"/>
</dbReference>
<keyword evidence="20" id="KW-1185">Reference proteome</keyword>
<dbReference type="Pfam" id="PF16363">
    <property type="entry name" value="GDP_Man_Dehyd"/>
    <property type="match status" value="1"/>
</dbReference>
<dbReference type="STRING" id="1287681.M7TC45"/>
<keyword evidence="7" id="KW-0812">Transmembrane</keyword>
<keyword evidence="13" id="KW-0472">Membrane</keyword>
<evidence type="ECO:0000256" key="17">
    <source>
        <dbReference type="ARBA" id="ARBA00049410"/>
    </source>
</evidence>
<dbReference type="GO" id="GO:0042732">
    <property type="term" value="P:D-xylose metabolic process"/>
    <property type="evidence" value="ECO:0007669"/>
    <property type="project" value="InterPro"/>
</dbReference>
<dbReference type="HOGENOM" id="CLU_007383_4_0_1"/>
<dbReference type="PANTHER" id="PTHR43078:SF6">
    <property type="entry name" value="UDP-GLUCURONIC ACID DECARBOXYLASE 1"/>
    <property type="match status" value="1"/>
</dbReference>
<proteinExistence type="inferred from homology"/>
<keyword evidence="10" id="KW-1133">Transmembrane helix</keyword>
<evidence type="ECO:0000313" key="19">
    <source>
        <dbReference type="EMBL" id="EMR64230.1"/>
    </source>
</evidence>
<keyword evidence="8" id="KW-0210">Decarboxylase</keyword>
<dbReference type="GO" id="GO:0070403">
    <property type="term" value="F:NAD+ binding"/>
    <property type="evidence" value="ECO:0007669"/>
    <property type="project" value="InterPro"/>
</dbReference>
<evidence type="ECO:0000256" key="6">
    <source>
        <dbReference type="ARBA" id="ARBA00018816"/>
    </source>
</evidence>
<evidence type="ECO:0000256" key="13">
    <source>
        <dbReference type="ARBA" id="ARBA00023136"/>
    </source>
</evidence>
<sequence length="325" mass="35445">MPTILVTGGAGFLGSNLVSLLLENEQNTVIAMDSLWTGSMDSIASVKDNPRFRFIRHNVTDKFPEEVGHVDRIFHLACPASPKRFPEAPLGILNTCFEGTRNVLELAAKTGARVLLASTSEIYGDPLICPQPETYHGNTNPFGPRSCYDEGKRVAEALAYAFQKQQNVDIRIARIFNAYGPGLRPDDGRVVSNFVVAALEGRNVEITGDGTASRCFQYVSDCVGGLATLMEGAYKRPVNIGCVEETTVGDLARIISEVVARKTGRPQVQISLTAKREDDPYRRVPDISVAKKELGWGPKVDLAKGLADTVDWFIANKLYEVPVSA</sequence>
<comment type="catalytic activity">
    <reaction evidence="17">
        <text>UDP-alpha-D-glucuronate + H(+) = UDP-alpha-D-xylose + CO2</text>
        <dbReference type="Rhea" id="RHEA:23916"/>
        <dbReference type="ChEBI" id="CHEBI:15378"/>
        <dbReference type="ChEBI" id="CHEBI:16526"/>
        <dbReference type="ChEBI" id="CHEBI:57632"/>
        <dbReference type="ChEBI" id="CHEBI:58052"/>
        <dbReference type="EC" id="4.1.1.35"/>
    </reaction>
    <physiologicalReaction direction="left-to-right" evidence="17">
        <dbReference type="Rhea" id="RHEA:23917"/>
    </physiologicalReaction>
</comment>
<dbReference type="AlphaFoldDB" id="M7TC45"/>
<dbReference type="EC" id="4.1.1.35" evidence="5"/>
<evidence type="ECO:0000256" key="15">
    <source>
        <dbReference type="ARBA" id="ARBA00023239"/>
    </source>
</evidence>
<comment type="subcellular location">
    <subcellularLocation>
        <location evidence="2">Golgi apparatus</location>
        <location evidence="2">Golgi stack membrane</location>
        <topology evidence="2">Single-pass type II membrane protein</topology>
    </subcellularLocation>
</comment>
<protein>
    <recommendedName>
        <fullName evidence="6">UDP-glucuronic acid decarboxylase 1</fullName>
        <ecNumber evidence="5">4.1.1.35</ecNumber>
    </recommendedName>
    <alternativeName>
        <fullName evidence="16">UDP-glucuronate decarboxylase 1</fullName>
    </alternativeName>
</protein>
<dbReference type="OrthoDB" id="331544at2759"/>
<evidence type="ECO:0000256" key="4">
    <source>
        <dbReference type="ARBA" id="ARBA00007505"/>
    </source>
</evidence>
<evidence type="ECO:0000256" key="7">
    <source>
        <dbReference type="ARBA" id="ARBA00022692"/>
    </source>
</evidence>
<evidence type="ECO:0000256" key="3">
    <source>
        <dbReference type="ARBA" id="ARBA00005100"/>
    </source>
</evidence>
<keyword evidence="9" id="KW-0735">Signal-anchor</keyword>
<evidence type="ECO:0000256" key="1">
    <source>
        <dbReference type="ARBA" id="ARBA00001911"/>
    </source>
</evidence>
<keyword evidence="12" id="KW-0333">Golgi apparatus</keyword>
<evidence type="ECO:0000256" key="8">
    <source>
        <dbReference type="ARBA" id="ARBA00022793"/>
    </source>
</evidence>
<dbReference type="InterPro" id="IPR036291">
    <property type="entry name" value="NAD(P)-bd_dom_sf"/>
</dbReference>